<proteinExistence type="predicted"/>
<reference evidence="2" key="2">
    <citation type="submission" date="2017-02" db="EMBL/GenBank/DDBJ databases">
        <title>Sunflower complete genome.</title>
        <authorList>
            <person name="Langlade N."/>
            <person name="Munos S."/>
        </authorList>
    </citation>
    <scope>NUCLEOTIDE SEQUENCE [LARGE SCALE GENOMIC DNA]</scope>
    <source>
        <tissue evidence="2">Leaves</tissue>
    </source>
</reference>
<evidence type="ECO:0000313" key="2">
    <source>
        <dbReference type="EMBL" id="OTF91479.1"/>
    </source>
</evidence>
<accession>A0A251RYU6</accession>
<organism evidence="2 3">
    <name type="scientific">Helianthus annuus</name>
    <name type="common">Common sunflower</name>
    <dbReference type="NCBI Taxonomy" id="4232"/>
    <lineage>
        <taxon>Eukaryota</taxon>
        <taxon>Viridiplantae</taxon>
        <taxon>Streptophyta</taxon>
        <taxon>Embryophyta</taxon>
        <taxon>Tracheophyta</taxon>
        <taxon>Spermatophyta</taxon>
        <taxon>Magnoliopsida</taxon>
        <taxon>eudicotyledons</taxon>
        <taxon>Gunneridae</taxon>
        <taxon>Pentapetalae</taxon>
        <taxon>asterids</taxon>
        <taxon>campanulids</taxon>
        <taxon>Asterales</taxon>
        <taxon>Asteraceae</taxon>
        <taxon>Asteroideae</taxon>
        <taxon>Heliantheae alliance</taxon>
        <taxon>Heliantheae</taxon>
        <taxon>Helianthus</taxon>
    </lineage>
</organism>
<dbReference type="AlphaFoldDB" id="A0A251RYU6"/>
<reference evidence="1" key="3">
    <citation type="submission" date="2020-06" db="EMBL/GenBank/DDBJ databases">
        <title>Helianthus annuus Genome sequencing and assembly Release 2.</title>
        <authorList>
            <person name="Gouzy J."/>
            <person name="Langlade N."/>
            <person name="Munos S."/>
        </authorList>
    </citation>
    <scope>NUCLEOTIDE SEQUENCE</scope>
    <source>
        <tissue evidence="1">Leaves</tissue>
    </source>
</reference>
<dbReference type="EMBL" id="MNCJ02000331">
    <property type="protein sequence ID" value="KAF5759849.1"/>
    <property type="molecule type" value="Genomic_DNA"/>
</dbReference>
<protein>
    <submittedName>
        <fullName evidence="2">Uncharacterized protein</fullName>
    </submittedName>
</protein>
<dbReference type="Gramene" id="mRNA:HanXRQr2_Chr16g0746321">
    <property type="protein sequence ID" value="mRNA:HanXRQr2_Chr16g0746321"/>
    <property type="gene ID" value="HanXRQr2_Chr16g0746321"/>
</dbReference>
<gene>
    <name evidence="2" type="ORF">HannXRQ_Chr16g0511171</name>
    <name evidence="1" type="ORF">HanXRQr2_Chr16g0746321</name>
</gene>
<dbReference type="EMBL" id="CM007905">
    <property type="protein sequence ID" value="OTF91479.1"/>
    <property type="molecule type" value="Genomic_DNA"/>
</dbReference>
<name>A0A251RYU6_HELAN</name>
<evidence type="ECO:0000313" key="3">
    <source>
        <dbReference type="Proteomes" id="UP000215914"/>
    </source>
</evidence>
<evidence type="ECO:0000313" key="1">
    <source>
        <dbReference type="EMBL" id="KAF5759849.1"/>
    </source>
</evidence>
<dbReference type="Proteomes" id="UP000215914">
    <property type="component" value="Chromosome 16"/>
</dbReference>
<dbReference type="InParanoid" id="A0A251RYU6"/>
<reference evidence="1 3" key="1">
    <citation type="journal article" date="2017" name="Nature">
        <title>The sunflower genome provides insights into oil metabolism, flowering and Asterid evolution.</title>
        <authorList>
            <person name="Badouin H."/>
            <person name="Gouzy J."/>
            <person name="Grassa C.J."/>
            <person name="Murat F."/>
            <person name="Staton S.E."/>
            <person name="Cottret L."/>
            <person name="Lelandais-Briere C."/>
            <person name="Owens G.L."/>
            <person name="Carrere S."/>
            <person name="Mayjonade B."/>
            <person name="Legrand L."/>
            <person name="Gill N."/>
            <person name="Kane N.C."/>
            <person name="Bowers J.E."/>
            <person name="Hubner S."/>
            <person name="Bellec A."/>
            <person name="Berard A."/>
            <person name="Berges H."/>
            <person name="Blanchet N."/>
            <person name="Boniface M.C."/>
            <person name="Brunel D."/>
            <person name="Catrice O."/>
            <person name="Chaidir N."/>
            <person name="Claudel C."/>
            <person name="Donnadieu C."/>
            <person name="Faraut T."/>
            <person name="Fievet G."/>
            <person name="Helmstetter N."/>
            <person name="King M."/>
            <person name="Knapp S.J."/>
            <person name="Lai Z."/>
            <person name="Le Paslier M.C."/>
            <person name="Lippi Y."/>
            <person name="Lorenzon L."/>
            <person name="Mandel J.R."/>
            <person name="Marage G."/>
            <person name="Marchand G."/>
            <person name="Marquand E."/>
            <person name="Bret-Mestries E."/>
            <person name="Morien E."/>
            <person name="Nambeesan S."/>
            <person name="Nguyen T."/>
            <person name="Pegot-Espagnet P."/>
            <person name="Pouilly N."/>
            <person name="Raftis F."/>
            <person name="Sallet E."/>
            <person name="Schiex T."/>
            <person name="Thomas J."/>
            <person name="Vandecasteele C."/>
            <person name="Vares D."/>
            <person name="Vear F."/>
            <person name="Vautrin S."/>
            <person name="Crespi M."/>
            <person name="Mangin B."/>
            <person name="Burke J.M."/>
            <person name="Salse J."/>
            <person name="Munos S."/>
            <person name="Vincourt P."/>
            <person name="Rieseberg L.H."/>
            <person name="Langlade N.B."/>
        </authorList>
    </citation>
    <scope>NUCLEOTIDE SEQUENCE [LARGE SCALE GENOMIC DNA]</scope>
    <source>
        <strain evidence="3">cv. SF193</strain>
        <tissue evidence="1">Leaves</tissue>
    </source>
</reference>
<keyword evidence="3" id="KW-1185">Reference proteome</keyword>
<sequence>MNKYCRIEGVETSSCHHMGVSAFCRDHCENYRIKQSLAGSESGVRLFHLWGGNQAIASRI</sequence>